<organism evidence="1">
    <name type="scientific">Cladocopium goreaui</name>
    <dbReference type="NCBI Taxonomy" id="2562237"/>
    <lineage>
        <taxon>Eukaryota</taxon>
        <taxon>Sar</taxon>
        <taxon>Alveolata</taxon>
        <taxon>Dinophyceae</taxon>
        <taxon>Suessiales</taxon>
        <taxon>Symbiodiniaceae</taxon>
        <taxon>Cladocopium</taxon>
    </lineage>
</organism>
<sequence>IQRHHEHEDLSHNNYVSFKEAADKGQCILDEMVESNRAVTYHSWHDVAAKLGDEIDKAWLHYQTEARRL</sequence>
<comment type="caution">
    <text evidence="1">The sequence shown here is derived from an EMBL/GenBank/DDBJ whole genome shotgun (WGS) entry which is preliminary data.</text>
</comment>
<reference evidence="1" key="1">
    <citation type="submission" date="2022-10" db="EMBL/GenBank/DDBJ databases">
        <authorList>
            <person name="Chen Y."/>
            <person name="Dougan E. K."/>
            <person name="Chan C."/>
            <person name="Rhodes N."/>
            <person name="Thang M."/>
        </authorList>
    </citation>
    <scope>NUCLEOTIDE SEQUENCE</scope>
</reference>
<proteinExistence type="predicted"/>
<evidence type="ECO:0000313" key="3">
    <source>
        <dbReference type="Proteomes" id="UP001152797"/>
    </source>
</evidence>
<gene>
    <name evidence="1" type="ORF">C1SCF055_LOCUS19923</name>
</gene>
<protein>
    <submittedName>
        <fullName evidence="1">Uncharacterized protein</fullName>
    </submittedName>
</protein>
<dbReference type="EMBL" id="CAMXCT030001796">
    <property type="protein sequence ID" value="CAL4780460.1"/>
    <property type="molecule type" value="Genomic_DNA"/>
</dbReference>
<evidence type="ECO:0000313" key="2">
    <source>
        <dbReference type="EMBL" id="CAL1146523.1"/>
    </source>
</evidence>
<evidence type="ECO:0000313" key="1">
    <source>
        <dbReference type="EMBL" id="CAI3993148.1"/>
    </source>
</evidence>
<accession>A0A9P1CLL3</accession>
<dbReference type="EMBL" id="CAMXCT010001796">
    <property type="protein sequence ID" value="CAI3993148.1"/>
    <property type="molecule type" value="Genomic_DNA"/>
</dbReference>
<reference evidence="2" key="2">
    <citation type="submission" date="2024-04" db="EMBL/GenBank/DDBJ databases">
        <authorList>
            <person name="Chen Y."/>
            <person name="Shah S."/>
            <person name="Dougan E. K."/>
            <person name="Thang M."/>
            <person name="Chan C."/>
        </authorList>
    </citation>
    <scope>NUCLEOTIDE SEQUENCE [LARGE SCALE GENOMIC DNA]</scope>
</reference>
<name>A0A9P1CLL3_9DINO</name>
<dbReference type="Proteomes" id="UP001152797">
    <property type="component" value="Unassembled WGS sequence"/>
</dbReference>
<keyword evidence="3" id="KW-1185">Reference proteome</keyword>
<dbReference type="EMBL" id="CAMXCT020001796">
    <property type="protein sequence ID" value="CAL1146523.1"/>
    <property type="molecule type" value="Genomic_DNA"/>
</dbReference>
<dbReference type="AlphaFoldDB" id="A0A9P1CLL3"/>
<feature type="non-terminal residue" evidence="1">
    <location>
        <position position="1"/>
    </location>
</feature>